<proteinExistence type="predicted"/>
<feature type="region of interest" description="Disordered" evidence="1">
    <location>
        <begin position="619"/>
        <end position="666"/>
    </location>
</feature>
<feature type="region of interest" description="Disordered" evidence="1">
    <location>
        <begin position="210"/>
        <end position="339"/>
    </location>
</feature>
<evidence type="ECO:0000313" key="2">
    <source>
        <dbReference type="EMBL" id="KAF5338085.1"/>
    </source>
</evidence>
<feature type="region of interest" description="Disordered" evidence="1">
    <location>
        <begin position="1"/>
        <end position="59"/>
    </location>
</feature>
<sequence>MNTDCTAPLERQPRVSRCTRARANSIRTQPLQIILEESEPSSSTTTTSPPPSALSSAKKARRRNCALSASDIQIARDFVGLGDDTETCTSSIQARLLLVPPPLTPAAASPDSFQLTFGSKHESYEFPHPPIPTPSSLGSRHQSYCGASTPVSATYEFKDEDEEEFMLSGLPSPKFNPRRAAIQPLVIRKHLSYAGEQLLGPCKLMGTHPSPFTSDSSSCSSSSSSASSSASSSSSSAASFTSDEEDEEDNSDTEFYTSELSKSLTLQAQTQPTYREKARPDSLFVPRAPSSKRISKPSGQLDPSYLLSAPRRSSKSMAMGSKRQSKHFIPSYPPPPVPTLSPRYTRPASHLVPKDTGAQDLEDLFSPTPSRTSFVLSPPSAFRPPPRSSVPADFSFADDAEDDDESLFSFGVYAGERSPYPPYSPCSSSSSEHEEASPLDDAEFDLDSANYPLMLPLSLPGTPIDLEADFAHGLEELRRGVSCPSPLPSVQEEQSEFVEAEGDLEMGGDEASISDFSFASSIRPIVAVPRTPLRDSWASFYVSEAPSSPRPAPAPPVRDSWASFYASPTPSPRAAPSPYKTAFSSYPPPPSAFSGSKFTIEDEERVLKSKWSSSTLGSIREEHAHAVRNSGDLKEKGEKRGSSRLRLFSPRKGHGRSESASAGLMSPLMHGGFVLGSPKKSAEKENLKMEVKVKKVDVKKSPAGARAMPAKKAKEVRSGSPVMTVAGPGVKRRGSCSTVSDSGSDVSAASSGSSGLRRKPIPVELFLRH</sequence>
<feature type="compositionally biased region" description="Low complexity" evidence="1">
    <location>
        <begin position="40"/>
        <end position="57"/>
    </location>
</feature>
<accession>A0A8H5CA68</accession>
<comment type="caution">
    <text evidence="2">The sequence shown here is derived from an EMBL/GenBank/DDBJ whole genome shotgun (WGS) entry which is preliminary data.</text>
</comment>
<feature type="compositionally biased region" description="Basic and acidic residues" evidence="1">
    <location>
        <begin position="619"/>
        <end position="641"/>
    </location>
</feature>
<dbReference type="AlphaFoldDB" id="A0A8H5CA68"/>
<feature type="compositionally biased region" description="Low complexity" evidence="1">
    <location>
        <begin position="214"/>
        <end position="241"/>
    </location>
</feature>
<feature type="compositionally biased region" description="Acidic residues" evidence="1">
    <location>
        <begin position="242"/>
        <end position="252"/>
    </location>
</feature>
<dbReference type="EMBL" id="JAACJK010000018">
    <property type="protein sequence ID" value="KAF5338085.1"/>
    <property type="molecule type" value="Genomic_DNA"/>
</dbReference>
<name>A0A8H5CA68_9AGAR</name>
<feature type="region of interest" description="Disordered" evidence="1">
    <location>
        <begin position="543"/>
        <end position="582"/>
    </location>
</feature>
<feature type="compositionally biased region" description="Polar residues" evidence="1">
    <location>
        <begin position="253"/>
        <end position="273"/>
    </location>
</feature>
<evidence type="ECO:0000313" key="3">
    <source>
        <dbReference type="Proteomes" id="UP000541558"/>
    </source>
</evidence>
<keyword evidence="3" id="KW-1185">Reference proteome</keyword>
<organism evidence="2 3">
    <name type="scientific">Ephemerocybe angulata</name>
    <dbReference type="NCBI Taxonomy" id="980116"/>
    <lineage>
        <taxon>Eukaryota</taxon>
        <taxon>Fungi</taxon>
        <taxon>Dikarya</taxon>
        <taxon>Basidiomycota</taxon>
        <taxon>Agaricomycotina</taxon>
        <taxon>Agaricomycetes</taxon>
        <taxon>Agaricomycetidae</taxon>
        <taxon>Agaricales</taxon>
        <taxon>Agaricineae</taxon>
        <taxon>Psathyrellaceae</taxon>
        <taxon>Ephemerocybe</taxon>
    </lineage>
</organism>
<evidence type="ECO:0000256" key="1">
    <source>
        <dbReference type="SAM" id="MobiDB-lite"/>
    </source>
</evidence>
<dbReference type="Proteomes" id="UP000541558">
    <property type="component" value="Unassembled WGS sequence"/>
</dbReference>
<protein>
    <submittedName>
        <fullName evidence="2">Uncharacterized protein</fullName>
    </submittedName>
</protein>
<feature type="compositionally biased region" description="Low complexity" evidence="1">
    <location>
        <begin position="735"/>
        <end position="755"/>
    </location>
</feature>
<feature type="region of interest" description="Disordered" evidence="1">
    <location>
        <begin position="701"/>
        <end position="769"/>
    </location>
</feature>
<dbReference type="OrthoDB" id="2692698at2759"/>
<gene>
    <name evidence="2" type="ORF">D9611_014194</name>
</gene>
<reference evidence="2 3" key="1">
    <citation type="journal article" date="2020" name="ISME J.">
        <title>Uncovering the hidden diversity of litter-decomposition mechanisms in mushroom-forming fungi.</title>
        <authorList>
            <person name="Floudas D."/>
            <person name="Bentzer J."/>
            <person name="Ahren D."/>
            <person name="Johansson T."/>
            <person name="Persson P."/>
            <person name="Tunlid A."/>
        </authorList>
    </citation>
    <scope>NUCLEOTIDE SEQUENCE [LARGE SCALE GENOMIC DNA]</scope>
    <source>
        <strain evidence="2 3">CBS 175.51</strain>
    </source>
</reference>